<dbReference type="KEGG" id="gsn:YC6258_01451"/>
<gene>
    <name evidence="1" type="ORF">YC6258_01451</name>
</gene>
<protein>
    <submittedName>
        <fullName evidence="1">Uncharacterized protein</fullName>
    </submittedName>
</protein>
<dbReference type="EMBL" id="CP007142">
    <property type="protein sequence ID" value="AJQ93499.1"/>
    <property type="molecule type" value="Genomic_DNA"/>
</dbReference>
<accession>A0A0C5VT52</accession>
<reference evidence="1 2" key="1">
    <citation type="submission" date="2014-01" db="EMBL/GenBank/DDBJ databases">
        <title>Full genme sequencing of cellulolytic bacterium Gynuella sunshinyii YC6258T gen. nov., sp. nov.</title>
        <authorList>
            <person name="Khan H."/>
            <person name="Chung E.J."/>
            <person name="Chung Y.R."/>
        </authorList>
    </citation>
    <scope>NUCLEOTIDE SEQUENCE [LARGE SCALE GENOMIC DNA]</scope>
    <source>
        <strain evidence="1 2">YC6258</strain>
    </source>
</reference>
<dbReference type="HOGENOM" id="CLU_3025932_0_0_6"/>
<proteinExistence type="predicted"/>
<name>A0A0C5VT52_9GAMM</name>
<evidence type="ECO:0000313" key="2">
    <source>
        <dbReference type="Proteomes" id="UP000032266"/>
    </source>
</evidence>
<keyword evidence="2" id="KW-1185">Reference proteome</keyword>
<organism evidence="1 2">
    <name type="scientific">Gynuella sunshinyii YC6258</name>
    <dbReference type="NCBI Taxonomy" id="1445510"/>
    <lineage>
        <taxon>Bacteria</taxon>
        <taxon>Pseudomonadati</taxon>
        <taxon>Pseudomonadota</taxon>
        <taxon>Gammaproteobacteria</taxon>
        <taxon>Oceanospirillales</taxon>
        <taxon>Saccharospirillaceae</taxon>
        <taxon>Gynuella</taxon>
    </lineage>
</organism>
<dbReference type="Proteomes" id="UP000032266">
    <property type="component" value="Chromosome"/>
</dbReference>
<dbReference type="AlphaFoldDB" id="A0A0C5VT52"/>
<sequence>MYWNGSLAAVTAYKPLAAQYSRNVNQRDMKNFQIDRAAPHPLPAQIHCRSIMVQH</sequence>
<evidence type="ECO:0000313" key="1">
    <source>
        <dbReference type="EMBL" id="AJQ93499.1"/>
    </source>
</evidence>